<organism evidence="1 2">
    <name type="scientific">Xenotaenia resolanae</name>
    <dbReference type="NCBI Taxonomy" id="208358"/>
    <lineage>
        <taxon>Eukaryota</taxon>
        <taxon>Metazoa</taxon>
        <taxon>Chordata</taxon>
        <taxon>Craniata</taxon>
        <taxon>Vertebrata</taxon>
        <taxon>Euteleostomi</taxon>
        <taxon>Actinopterygii</taxon>
        <taxon>Neopterygii</taxon>
        <taxon>Teleostei</taxon>
        <taxon>Neoteleostei</taxon>
        <taxon>Acanthomorphata</taxon>
        <taxon>Ovalentaria</taxon>
        <taxon>Atherinomorphae</taxon>
        <taxon>Cyprinodontiformes</taxon>
        <taxon>Goodeidae</taxon>
        <taxon>Xenotaenia</taxon>
    </lineage>
</organism>
<accession>A0ABV0VRE1</accession>
<keyword evidence="2" id="KW-1185">Reference proteome</keyword>
<evidence type="ECO:0000313" key="1">
    <source>
        <dbReference type="EMBL" id="MEQ2258868.1"/>
    </source>
</evidence>
<dbReference type="EMBL" id="JAHRIM010001631">
    <property type="protein sequence ID" value="MEQ2258868.1"/>
    <property type="molecule type" value="Genomic_DNA"/>
</dbReference>
<proteinExistence type="predicted"/>
<sequence>MPMHSPVLHCLAVPLFWKESYNRTNATINHRKYPWLSASVFTRISLLDKAVNRAIPAVSYINSLFFFVTERTPGSVLNECLFLVEASDGAAINYMFSLYYCFPACVCVFVHFTSQENC</sequence>
<dbReference type="Proteomes" id="UP001444071">
    <property type="component" value="Unassembled WGS sequence"/>
</dbReference>
<comment type="caution">
    <text evidence="1">The sequence shown here is derived from an EMBL/GenBank/DDBJ whole genome shotgun (WGS) entry which is preliminary data.</text>
</comment>
<gene>
    <name evidence="1" type="ORF">XENORESO_003618</name>
</gene>
<name>A0ABV0VRE1_9TELE</name>
<protein>
    <submittedName>
        <fullName evidence="1">Uncharacterized protein</fullName>
    </submittedName>
</protein>
<reference evidence="1 2" key="1">
    <citation type="submission" date="2021-06" db="EMBL/GenBank/DDBJ databases">
        <authorList>
            <person name="Palmer J.M."/>
        </authorList>
    </citation>
    <scope>NUCLEOTIDE SEQUENCE [LARGE SCALE GENOMIC DNA]</scope>
    <source>
        <strain evidence="1 2">XR_2019</strain>
        <tissue evidence="1">Muscle</tissue>
    </source>
</reference>
<evidence type="ECO:0000313" key="2">
    <source>
        <dbReference type="Proteomes" id="UP001444071"/>
    </source>
</evidence>